<dbReference type="InterPro" id="IPR011856">
    <property type="entry name" value="tRNA_endonuc-like_dom_sf"/>
</dbReference>
<dbReference type="AlphaFoldDB" id="A0AAE3D9J7"/>
<comment type="caution">
    <text evidence="1">The sequence shown here is derived from an EMBL/GenBank/DDBJ whole genome shotgun (WGS) entry which is preliminary data.</text>
</comment>
<gene>
    <name evidence="1" type="ORF">LKD36_01360</name>
</gene>
<dbReference type="InterPro" id="IPR011335">
    <property type="entry name" value="Restrct_endonuc-II-like"/>
</dbReference>
<evidence type="ECO:0000313" key="1">
    <source>
        <dbReference type="EMBL" id="MCC2124822.1"/>
    </source>
</evidence>
<protein>
    <submittedName>
        <fullName evidence="1">VRR-NUC domain-containing protein</fullName>
    </submittedName>
</protein>
<dbReference type="Gene3D" id="3.40.1350.10">
    <property type="match status" value="1"/>
</dbReference>
<sequence>MIKGLDRFQTKAEALIFVRENVQGCISAERYLQEHVPKESYYQKKIMDYVKIAYPDAFVWKEAAGEYSRQGIPDVSAVIYGRYYGFEVKRPYFGKLSKIQEQTIRQIRAAGGIAGVCIFPEDAERLIQEGLKRGGNFDEKIDEETAAEGRKRKSV</sequence>
<dbReference type="EMBL" id="JAJEPS010000001">
    <property type="protein sequence ID" value="MCC2124822.1"/>
    <property type="molecule type" value="Genomic_DNA"/>
</dbReference>
<name>A0AAE3D9J7_9FIRM</name>
<reference evidence="1 2" key="1">
    <citation type="submission" date="2021-10" db="EMBL/GenBank/DDBJ databases">
        <title>Anaerobic single-cell dispensing facilitates the cultivation of human gut bacteria.</title>
        <authorList>
            <person name="Afrizal A."/>
        </authorList>
    </citation>
    <scope>NUCLEOTIDE SEQUENCE [LARGE SCALE GENOMIC DNA]</scope>
    <source>
        <strain evidence="1 2">CLA-AA-H276</strain>
    </source>
</reference>
<keyword evidence="2" id="KW-1185">Reference proteome</keyword>
<accession>A0AAE3D9J7</accession>
<dbReference type="RefSeq" id="WP_308458376.1">
    <property type="nucleotide sequence ID" value="NZ_JAJEPS010000001.1"/>
</dbReference>
<evidence type="ECO:0000313" key="2">
    <source>
        <dbReference type="Proteomes" id="UP001198220"/>
    </source>
</evidence>
<organism evidence="1 2">
    <name type="scientific">Hominiventricola filiformis</name>
    <dbReference type="NCBI Taxonomy" id="2885352"/>
    <lineage>
        <taxon>Bacteria</taxon>
        <taxon>Bacillati</taxon>
        <taxon>Bacillota</taxon>
        <taxon>Clostridia</taxon>
        <taxon>Lachnospirales</taxon>
        <taxon>Lachnospiraceae</taxon>
        <taxon>Hominiventricola</taxon>
    </lineage>
</organism>
<dbReference type="GO" id="GO:0003676">
    <property type="term" value="F:nucleic acid binding"/>
    <property type="evidence" value="ECO:0007669"/>
    <property type="project" value="InterPro"/>
</dbReference>
<dbReference type="SUPFAM" id="SSF52980">
    <property type="entry name" value="Restriction endonuclease-like"/>
    <property type="match status" value="1"/>
</dbReference>
<proteinExistence type="predicted"/>
<dbReference type="Proteomes" id="UP001198220">
    <property type="component" value="Unassembled WGS sequence"/>
</dbReference>